<evidence type="ECO:0000256" key="3">
    <source>
        <dbReference type="ARBA" id="ARBA00023082"/>
    </source>
</evidence>
<dbReference type="GO" id="GO:0006352">
    <property type="term" value="P:DNA-templated transcription initiation"/>
    <property type="evidence" value="ECO:0007669"/>
    <property type="project" value="InterPro"/>
</dbReference>
<dbReference type="InterPro" id="IPR036388">
    <property type="entry name" value="WH-like_DNA-bd_sf"/>
</dbReference>
<dbReference type="InterPro" id="IPR039425">
    <property type="entry name" value="RNA_pol_sigma-70-like"/>
</dbReference>
<dbReference type="InterPro" id="IPR014284">
    <property type="entry name" value="RNA_pol_sigma-70_dom"/>
</dbReference>
<dbReference type="PROSITE" id="PS01063">
    <property type="entry name" value="SIGMA70_ECF"/>
    <property type="match status" value="1"/>
</dbReference>
<dbReference type="PANTHER" id="PTHR43133">
    <property type="entry name" value="RNA POLYMERASE ECF-TYPE SIGMA FACTO"/>
    <property type="match status" value="1"/>
</dbReference>
<dbReference type="NCBIfam" id="TIGR02937">
    <property type="entry name" value="sigma70-ECF"/>
    <property type="match status" value="1"/>
</dbReference>
<reference evidence="7 8" key="1">
    <citation type="submission" date="2016-12" db="EMBL/GenBank/DDBJ databases">
        <title>The genome of dimorphic prosthecate Glycocaulis alkaliphilus 6b-8t, isolated from crude oil dictates its adaptability in petroleum environments.</title>
        <authorList>
            <person name="Wu X.-L."/>
            <person name="Geng S."/>
        </authorList>
    </citation>
    <scope>NUCLEOTIDE SEQUENCE [LARGE SCALE GENOMIC DNA]</scope>
    <source>
        <strain evidence="7 8">6B-8</strain>
    </source>
</reference>
<evidence type="ECO:0000256" key="4">
    <source>
        <dbReference type="ARBA" id="ARBA00023125"/>
    </source>
</evidence>
<keyword evidence="2 6" id="KW-0805">Transcription regulation</keyword>
<evidence type="ECO:0000313" key="7">
    <source>
        <dbReference type="EMBL" id="AZU03330.1"/>
    </source>
</evidence>
<evidence type="ECO:0000313" key="8">
    <source>
        <dbReference type="Proteomes" id="UP000286954"/>
    </source>
</evidence>
<organism evidence="7 8">
    <name type="scientific">Glycocaulis alkaliphilus</name>
    <dbReference type="NCBI Taxonomy" id="1434191"/>
    <lineage>
        <taxon>Bacteria</taxon>
        <taxon>Pseudomonadati</taxon>
        <taxon>Pseudomonadota</taxon>
        <taxon>Alphaproteobacteria</taxon>
        <taxon>Maricaulales</taxon>
        <taxon>Maricaulaceae</taxon>
        <taxon>Glycocaulis</taxon>
    </lineage>
</organism>
<dbReference type="SUPFAM" id="SSF88946">
    <property type="entry name" value="Sigma2 domain of RNA polymerase sigma factors"/>
    <property type="match status" value="1"/>
</dbReference>
<dbReference type="InterPro" id="IPR000838">
    <property type="entry name" value="RNA_pol_sigma70_ECF_CS"/>
</dbReference>
<protein>
    <recommendedName>
        <fullName evidence="6">RNA polymerase sigma factor</fullName>
    </recommendedName>
</protein>
<dbReference type="CDD" id="cd06171">
    <property type="entry name" value="Sigma70_r4"/>
    <property type="match status" value="1"/>
</dbReference>
<evidence type="ECO:0000256" key="1">
    <source>
        <dbReference type="ARBA" id="ARBA00010641"/>
    </source>
</evidence>
<dbReference type="GO" id="GO:0016987">
    <property type="term" value="F:sigma factor activity"/>
    <property type="evidence" value="ECO:0007669"/>
    <property type="project" value="UniProtKB-KW"/>
</dbReference>
<dbReference type="RefSeq" id="WP_127565734.1">
    <property type="nucleotide sequence ID" value="NZ_BMFB01000002.1"/>
</dbReference>
<gene>
    <name evidence="7" type="ORF">X907_0786</name>
</gene>
<dbReference type="Gene3D" id="1.10.10.10">
    <property type="entry name" value="Winged helix-like DNA-binding domain superfamily/Winged helix DNA-binding domain"/>
    <property type="match status" value="1"/>
</dbReference>
<proteinExistence type="inferred from homology"/>
<evidence type="ECO:0000256" key="6">
    <source>
        <dbReference type="RuleBase" id="RU000716"/>
    </source>
</evidence>
<dbReference type="Pfam" id="PF04542">
    <property type="entry name" value="Sigma70_r2"/>
    <property type="match status" value="1"/>
</dbReference>
<dbReference type="InterPro" id="IPR007627">
    <property type="entry name" value="RNA_pol_sigma70_r2"/>
</dbReference>
<name>A0A3T0E7U0_9PROT</name>
<evidence type="ECO:0000256" key="5">
    <source>
        <dbReference type="ARBA" id="ARBA00023163"/>
    </source>
</evidence>
<dbReference type="Pfam" id="PF08281">
    <property type="entry name" value="Sigma70_r4_2"/>
    <property type="match status" value="1"/>
</dbReference>
<dbReference type="GO" id="GO:0003677">
    <property type="term" value="F:DNA binding"/>
    <property type="evidence" value="ECO:0007669"/>
    <property type="project" value="UniProtKB-KW"/>
</dbReference>
<keyword evidence="5 6" id="KW-0804">Transcription</keyword>
<keyword evidence="3 6" id="KW-0731">Sigma factor</keyword>
<keyword evidence="8" id="KW-1185">Reference proteome</keyword>
<dbReference type="Gene3D" id="1.10.1740.10">
    <property type="match status" value="1"/>
</dbReference>
<dbReference type="OrthoDB" id="9784272at2"/>
<dbReference type="InterPro" id="IPR013249">
    <property type="entry name" value="RNA_pol_sigma70_r4_t2"/>
</dbReference>
<comment type="similarity">
    <text evidence="1 6">Belongs to the sigma-70 factor family. ECF subfamily.</text>
</comment>
<accession>A0A3T0E7U0</accession>
<dbReference type="KEGG" id="gak:X907_0786"/>
<evidence type="ECO:0000256" key="2">
    <source>
        <dbReference type="ARBA" id="ARBA00023015"/>
    </source>
</evidence>
<dbReference type="PANTHER" id="PTHR43133:SF8">
    <property type="entry name" value="RNA POLYMERASE SIGMA FACTOR HI_1459-RELATED"/>
    <property type="match status" value="1"/>
</dbReference>
<dbReference type="EMBL" id="CP018911">
    <property type="protein sequence ID" value="AZU03330.1"/>
    <property type="molecule type" value="Genomic_DNA"/>
</dbReference>
<keyword evidence="4 6" id="KW-0238">DNA-binding</keyword>
<sequence length="180" mass="19655">MSETDEALVARVLAGSDRRAFGTLVSRHQSVVRGLLARLTGGAPEADDLAQETFVQAWRRIDTYRGQGSFRSWLCQIAYSRFLMGLRKQKSHQRLLDTAAREPEPSSVSAGQAGARLDLDRALAVLGDDERDCVVLCYAAGLSHADAATITGLPLGTVKSHVSRGRARLKDWFDRQESAA</sequence>
<dbReference type="AlphaFoldDB" id="A0A3T0E7U0"/>
<dbReference type="InterPro" id="IPR013325">
    <property type="entry name" value="RNA_pol_sigma_r2"/>
</dbReference>
<dbReference type="Proteomes" id="UP000286954">
    <property type="component" value="Chromosome"/>
</dbReference>
<dbReference type="InterPro" id="IPR013324">
    <property type="entry name" value="RNA_pol_sigma_r3/r4-like"/>
</dbReference>
<dbReference type="SUPFAM" id="SSF88659">
    <property type="entry name" value="Sigma3 and sigma4 domains of RNA polymerase sigma factors"/>
    <property type="match status" value="1"/>
</dbReference>